<dbReference type="Pfam" id="PF00149">
    <property type="entry name" value="Metallophos"/>
    <property type="match status" value="1"/>
</dbReference>
<dbReference type="SUPFAM" id="SSF56300">
    <property type="entry name" value="Metallo-dependent phosphatases"/>
    <property type="match status" value="1"/>
</dbReference>
<proteinExistence type="predicted"/>
<gene>
    <name evidence="2" type="ORF">H9848_12080</name>
</gene>
<dbReference type="GO" id="GO:0016787">
    <property type="term" value="F:hydrolase activity"/>
    <property type="evidence" value="ECO:0007669"/>
    <property type="project" value="InterPro"/>
</dbReference>
<dbReference type="EMBL" id="DXEN01000088">
    <property type="protein sequence ID" value="HIX87324.1"/>
    <property type="molecule type" value="Genomic_DNA"/>
</dbReference>
<dbReference type="PROSITE" id="PS51257">
    <property type="entry name" value="PROKAR_LIPOPROTEIN"/>
    <property type="match status" value="1"/>
</dbReference>
<protein>
    <submittedName>
        <fullName evidence="2">Metallophosphoesterase</fullName>
    </submittedName>
</protein>
<dbReference type="InterPro" id="IPR004843">
    <property type="entry name" value="Calcineurin-like_PHP"/>
</dbReference>
<dbReference type="Gene3D" id="3.60.21.10">
    <property type="match status" value="1"/>
</dbReference>
<comment type="caution">
    <text evidence="2">The sequence shown here is derived from an EMBL/GenBank/DDBJ whole genome shotgun (WGS) entry which is preliminary data.</text>
</comment>
<reference evidence="2" key="2">
    <citation type="submission" date="2021-04" db="EMBL/GenBank/DDBJ databases">
        <authorList>
            <person name="Gilroy R."/>
        </authorList>
    </citation>
    <scope>NUCLEOTIDE SEQUENCE</scope>
    <source>
        <strain evidence="2">ChiHecec2B26-12326</strain>
    </source>
</reference>
<evidence type="ECO:0000259" key="1">
    <source>
        <dbReference type="Pfam" id="PF00149"/>
    </source>
</evidence>
<dbReference type="InterPro" id="IPR029052">
    <property type="entry name" value="Metallo-depent_PP-like"/>
</dbReference>
<dbReference type="AlphaFoldDB" id="A0A9D2BQD2"/>
<evidence type="ECO:0000313" key="3">
    <source>
        <dbReference type="Proteomes" id="UP000823847"/>
    </source>
</evidence>
<dbReference type="Proteomes" id="UP000823847">
    <property type="component" value="Unassembled WGS sequence"/>
</dbReference>
<evidence type="ECO:0000313" key="2">
    <source>
        <dbReference type="EMBL" id="HIX87324.1"/>
    </source>
</evidence>
<name>A0A9D2BQD2_9BACT</name>
<feature type="domain" description="Calcineurin-like phosphoesterase" evidence="1">
    <location>
        <begin position="66"/>
        <end position="261"/>
    </location>
</feature>
<accession>A0A9D2BQD2</accession>
<organism evidence="2 3">
    <name type="scientific">Candidatus Parabacteroides intestinigallinarum</name>
    <dbReference type="NCBI Taxonomy" id="2838722"/>
    <lineage>
        <taxon>Bacteria</taxon>
        <taxon>Pseudomonadati</taxon>
        <taxon>Bacteroidota</taxon>
        <taxon>Bacteroidia</taxon>
        <taxon>Bacteroidales</taxon>
        <taxon>Tannerellaceae</taxon>
        <taxon>Parabacteroides</taxon>
    </lineage>
</organism>
<sequence length="415" mass="47725">MDNTLSRILLSLLLVVAVGGCQDELEELGLRSEANEAYYWENNRSAAQRVRRIMYGETDSGRYERFKIVHISDPHLSSWSGSNHYKLPINLRQSIRFANQQELRIDAIAATGDFISIEPKETAKDCMRSFVYHLYEENHVPTFLCTGNHDSNANEDIGDDFLLKHEINEILFGKSNYPSRRPDAENYYYADVPAPDGGTIRFIALDMLDQPDRRYNTLNYAIYSQAQIDWLTNVALKEGMTERHSVVVLNHYPFQPLSSAKHGTYLSDGRFVHPWNMIPEIIEAFRTRSVWEKTYPNQLGFEEIRVKADFRASEGEFVCYLGGHNHSFAYFDIEGLDNESAELPAQQMILCTNQAPSEVGVIYNKVEREENSLSSNSFCIHAIDTREKKIYITFFGAYKPSNDSDYPDIHTLSYR</sequence>
<reference evidence="2" key="1">
    <citation type="journal article" date="2021" name="PeerJ">
        <title>Extensive microbial diversity within the chicken gut microbiome revealed by metagenomics and culture.</title>
        <authorList>
            <person name="Gilroy R."/>
            <person name="Ravi A."/>
            <person name="Getino M."/>
            <person name="Pursley I."/>
            <person name="Horton D.L."/>
            <person name="Alikhan N.F."/>
            <person name="Baker D."/>
            <person name="Gharbi K."/>
            <person name="Hall N."/>
            <person name="Watson M."/>
            <person name="Adriaenssens E.M."/>
            <person name="Foster-Nyarko E."/>
            <person name="Jarju S."/>
            <person name="Secka A."/>
            <person name="Antonio M."/>
            <person name="Oren A."/>
            <person name="Chaudhuri R.R."/>
            <person name="La Ragione R."/>
            <person name="Hildebrand F."/>
            <person name="Pallen M.J."/>
        </authorList>
    </citation>
    <scope>NUCLEOTIDE SEQUENCE</scope>
    <source>
        <strain evidence="2">ChiHecec2B26-12326</strain>
    </source>
</reference>